<keyword evidence="2" id="KW-1133">Transmembrane helix</keyword>
<protein>
    <submittedName>
        <fullName evidence="3">Uncharacterized protein</fullName>
    </submittedName>
</protein>
<keyword evidence="2" id="KW-0472">Membrane</keyword>
<dbReference type="AlphaFoldDB" id="A0A916DSP2"/>
<organism evidence="3 4">
    <name type="scientific">Aureispira anguillae</name>
    <dbReference type="NCBI Taxonomy" id="2864201"/>
    <lineage>
        <taxon>Bacteria</taxon>
        <taxon>Pseudomonadati</taxon>
        <taxon>Bacteroidota</taxon>
        <taxon>Saprospiria</taxon>
        <taxon>Saprospirales</taxon>
        <taxon>Saprospiraceae</taxon>
        <taxon>Aureispira</taxon>
    </lineage>
</organism>
<evidence type="ECO:0000313" key="4">
    <source>
        <dbReference type="Proteomes" id="UP001060919"/>
    </source>
</evidence>
<dbReference type="RefSeq" id="WP_264792474.1">
    <property type="nucleotide sequence ID" value="NZ_AP026867.1"/>
</dbReference>
<dbReference type="KEGG" id="aup:AsAng_0019870"/>
<evidence type="ECO:0000256" key="1">
    <source>
        <dbReference type="SAM" id="Coils"/>
    </source>
</evidence>
<keyword evidence="4" id="KW-1185">Reference proteome</keyword>
<dbReference type="EMBL" id="AP026867">
    <property type="protein sequence ID" value="BDS11275.1"/>
    <property type="molecule type" value="Genomic_DNA"/>
</dbReference>
<reference evidence="3" key="1">
    <citation type="submission" date="2022-09" db="EMBL/GenBank/DDBJ databases">
        <title>Aureispira anguillicida sp. nov., isolated from Leptocephalus of Japanese eel Anguilla japonica.</title>
        <authorList>
            <person name="Yuasa K."/>
            <person name="Mekata T."/>
            <person name="Ikunari K."/>
        </authorList>
    </citation>
    <scope>NUCLEOTIDE SEQUENCE</scope>
    <source>
        <strain evidence="3">EL160426</strain>
    </source>
</reference>
<evidence type="ECO:0000313" key="3">
    <source>
        <dbReference type="EMBL" id="BDS11275.1"/>
    </source>
</evidence>
<sequence length="212" mass="24595">MTEEELKLEKLRQEVKQLSKPDWLKPAYLTILVSALTIVITTAVGFYQYFAKVNQDNVDKIEALEKALTKNEIQQYKTEKATLAFELAQLKMGRDSAKIEKEIINQELMEIKHEKELAEAKKKTLSRQLATVRRSFSNYNSLVESTIEKYENYSSGYARGIISSPSGQRKILEIVEMKNPKQQQEAIEEFAYKVMRQTYQKSSTKIKEEIKN</sequence>
<accession>A0A916DSP2</accession>
<gene>
    <name evidence="3" type="ORF">AsAng_0019870</name>
</gene>
<evidence type="ECO:0000256" key="2">
    <source>
        <dbReference type="SAM" id="Phobius"/>
    </source>
</evidence>
<proteinExistence type="predicted"/>
<feature type="coiled-coil region" evidence="1">
    <location>
        <begin position="94"/>
        <end position="135"/>
    </location>
</feature>
<feature type="transmembrane region" description="Helical" evidence="2">
    <location>
        <begin position="27"/>
        <end position="50"/>
    </location>
</feature>
<dbReference type="Proteomes" id="UP001060919">
    <property type="component" value="Chromosome"/>
</dbReference>
<keyword evidence="1" id="KW-0175">Coiled coil</keyword>
<name>A0A916DSP2_9BACT</name>
<keyword evidence="2" id="KW-0812">Transmembrane</keyword>